<feature type="transmembrane region" description="Helical" evidence="5">
    <location>
        <begin position="80"/>
        <end position="104"/>
    </location>
</feature>
<evidence type="ECO:0000259" key="7">
    <source>
        <dbReference type="PROSITE" id="PS50928"/>
    </source>
</evidence>
<sequence>MSVLTRIRSRGGEPAAGAAVSGPPRRRRLDLGIRLLLLACVLLVVVGSVIPLVAVLTAAFAPDALPRYAEFITSPVDLMILRNTLVLGVLVGLAGTALGFLFAFVQTRLAVPGKRILHVIALVPIVSPPFAVATATVVLYGRRGVISNGVFGLEYDIYGLDGLVFVLSLSLFPVAYLGLLGMLRGLDPALEEAATNLGASRWRTLRTVILPLLAPGLVGPFLLLFVEAIADLANPLVVGGDHTVLASRAYLAVTGEYDVTSAAVYCVILLVPSLLLYFGQRYWLGRRVRTTITGRPSGSVHLVDNWVRWPIYGLALLVAALIVSIYGTVVAGSVTRVFGVDNTLTLDYLEEVLAGVGREAVLDTIVFAAVATPIAAIFGLVISWLVVRHLRRSAALLDFAGTLGVAVPGTVLGIGFVLAYRPERYLGPIEVFPSLVGGSAIAGGAAAIVVAYVIRSLPAGQRTAVAALTQIHPQIEQASTDLGAGPLYTFRRVTLPLIRPAFLTGLSYSFARSMTSISTIVLLVTPETKIITSQVLSAASTGRYGVAFAYCTVLTAIVLAGFALLRLVVGAGANLHRVASTGPQTPKSRDTERPKR</sequence>
<dbReference type="Proteomes" id="UP000649753">
    <property type="component" value="Unassembled WGS sequence"/>
</dbReference>
<organism evidence="8 9">
    <name type="scientific">Plantactinospora soyae</name>
    <dbReference type="NCBI Taxonomy" id="1544732"/>
    <lineage>
        <taxon>Bacteria</taxon>
        <taxon>Bacillati</taxon>
        <taxon>Actinomycetota</taxon>
        <taxon>Actinomycetes</taxon>
        <taxon>Micromonosporales</taxon>
        <taxon>Micromonosporaceae</taxon>
        <taxon>Plantactinospora</taxon>
    </lineage>
</organism>
<feature type="transmembrane region" description="Helical" evidence="5">
    <location>
        <begin position="432"/>
        <end position="454"/>
    </location>
</feature>
<evidence type="ECO:0000256" key="4">
    <source>
        <dbReference type="ARBA" id="ARBA00023136"/>
    </source>
</evidence>
<feature type="region of interest" description="Disordered" evidence="6">
    <location>
        <begin position="1"/>
        <end position="24"/>
    </location>
</feature>
<dbReference type="Pfam" id="PF00528">
    <property type="entry name" value="BPD_transp_1"/>
    <property type="match status" value="2"/>
</dbReference>
<evidence type="ECO:0000256" key="5">
    <source>
        <dbReference type="RuleBase" id="RU363032"/>
    </source>
</evidence>
<feature type="transmembrane region" description="Helical" evidence="5">
    <location>
        <begin position="365"/>
        <end position="387"/>
    </location>
</feature>
<feature type="transmembrane region" description="Helical" evidence="5">
    <location>
        <begin position="311"/>
        <end position="334"/>
    </location>
</feature>
<comment type="similarity">
    <text evidence="5">Belongs to the binding-protein-dependent transport system permease family.</text>
</comment>
<feature type="transmembrane region" description="Helical" evidence="5">
    <location>
        <begin position="116"/>
        <end position="142"/>
    </location>
</feature>
<feature type="transmembrane region" description="Helical" evidence="5">
    <location>
        <begin position="544"/>
        <end position="569"/>
    </location>
</feature>
<feature type="transmembrane region" description="Helical" evidence="5">
    <location>
        <begin position="35"/>
        <end position="60"/>
    </location>
</feature>
<dbReference type="PANTHER" id="PTHR43496:SF1">
    <property type="entry name" value="POLYGALACTURONAN_RHAMNOGALACTURONAN TRANSPORT SYSTEM PERMEASE PROTEIN YTEP"/>
    <property type="match status" value="1"/>
</dbReference>
<comment type="caution">
    <text evidence="8">The sequence shown here is derived from an EMBL/GenBank/DDBJ whole genome shotgun (WGS) entry which is preliminary data.</text>
</comment>
<dbReference type="InterPro" id="IPR000515">
    <property type="entry name" value="MetI-like"/>
</dbReference>
<feature type="domain" description="ABC transmembrane type-1" evidence="7">
    <location>
        <begin position="81"/>
        <end position="276"/>
    </location>
</feature>
<evidence type="ECO:0000256" key="6">
    <source>
        <dbReference type="SAM" id="MobiDB-lite"/>
    </source>
</evidence>
<evidence type="ECO:0000313" key="8">
    <source>
        <dbReference type="EMBL" id="MBE1488486.1"/>
    </source>
</evidence>
<gene>
    <name evidence="8" type="ORF">H4W31_004124</name>
</gene>
<feature type="domain" description="ABC transmembrane type-1" evidence="7">
    <location>
        <begin position="361"/>
        <end position="565"/>
    </location>
</feature>
<evidence type="ECO:0000256" key="3">
    <source>
        <dbReference type="ARBA" id="ARBA00022989"/>
    </source>
</evidence>
<keyword evidence="5" id="KW-0813">Transport</keyword>
<dbReference type="RefSeq" id="WP_192768140.1">
    <property type="nucleotide sequence ID" value="NZ_JADBEB010000001.1"/>
</dbReference>
<dbReference type="CDD" id="cd06261">
    <property type="entry name" value="TM_PBP2"/>
    <property type="match status" value="2"/>
</dbReference>
<dbReference type="SUPFAM" id="SSF161098">
    <property type="entry name" value="MetI-like"/>
    <property type="match status" value="2"/>
</dbReference>
<keyword evidence="4 5" id="KW-0472">Membrane</keyword>
<dbReference type="InterPro" id="IPR035906">
    <property type="entry name" value="MetI-like_sf"/>
</dbReference>
<dbReference type="PROSITE" id="PS50928">
    <property type="entry name" value="ABC_TM1"/>
    <property type="match status" value="2"/>
</dbReference>
<proteinExistence type="inferred from homology"/>
<dbReference type="GO" id="GO:0055085">
    <property type="term" value="P:transmembrane transport"/>
    <property type="evidence" value="ECO:0007669"/>
    <property type="project" value="InterPro"/>
</dbReference>
<reference evidence="8" key="1">
    <citation type="submission" date="2020-10" db="EMBL/GenBank/DDBJ databases">
        <title>Sequencing the genomes of 1000 actinobacteria strains.</title>
        <authorList>
            <person name="Klenk H.-P."/>
        </authorList>
    </citation>
    <scope>NUCLEOTIDE SEQUENCE</scope>
    <source>
        <strain evidence="8">DSM 46832</strain>
    </source>
</reference>
<dbReference type="EMBL" id="JADBEB010000001">
    <property type="protein sequence ID" value="MBE1488486.1"/>
    <property type="molecule type" value="Genomic_DNA"/>
</dbReference>
<feature type="transmembrane region" description="Helical" evidence="5">
    <location>
        <begin position="262"/>
        <end position="279"/>
    </location>
</feature>
<dbReference type="GO" id="GO:0005886">
    <property type="term" value="C:plasma membrane"/>
    <property type="evidence" value="ECO:0007669"/>
    <property type="project" value="UniProtKB-SubCell"/>
</dbReference>
<dbReference type="AlphaFoldDB" id="A0A927M879"/>
<name>A0A927M879_9ACTN</name>
<dbReference type="Gene3D" id="1.10.3720.10">
    <property type="entry name" value="MetI-like"/>
    <property type="match status" value="2"/>
</dbReference>
<comment type="subcellular location">
    <subcellularLocation>
        <location evidence="5">Cell membrane</location>
        <topology evidence="5">Multi-pass membrane protein</topology>
    </subcellularLocation>
    <subcellularLocation>
        <location evidence="1">Membrane</location>
        <topology evidence="1">Multi-pass membrane protein</topology>
    </subcellularLocation>
</comment>
<evidence type="ECO:0000256" key="1">
    <source>
        <dbReference type="ARBA" id="ARBA00004141"/>
    </source>
</evidence>
<keyword evidence="9" id="KW-1185">Reference proteome</keyword>
<evidence type="ECO:0000256" key="2">
    <source>
        <dbReference type="ARBA" id="ARBA00022692"/>
    </source>
</evidence>
<protein>
    <submittedName>
        <fullName evidence="8">Iron(III) transport system permease protein</fullName>
    </submittedName>
</protein>
<evidence type="ECO:0000313" key="9">
    <source>
        <dbReference type="Proteomes" id="UP000649753"/>
    </source>
</evidence>
<feature type="transmembrane region" description="Helical" evidence="5">
    <location>
        <begin position="204"/>
        <end position="226"/>
    </location>
</feature>
<keyword evidence="2 5" id="KW-0812">Transmembrane</keyword>
<feature type="transmembrane region" description="Helical" evidence="5">
    <location>
        <begin position="162"/>
        <end position="183"/>
    </location>
</feature>
<feature type="transmembrane region" description="Helical" evidence="5">
    <location>
        <begin position="399"/>
        <end position="420"/>
    </location>
</feature>
<accession>A0A927M879</accession>
<dbReference type="PANTHER" id="PTHR43496">
    <property type="entry name" value="PROTEIN LPLB"/>
    <property type="match status" value="1"/>
</dbReference>
<keyword evidence="3 5" id="KW-1133">Transmembrane helix</keyword>